<dbReference type="AlphaFoldDB" id="D8LFZ7"/>
<organism evidence="1 2">
    <name type="scientific">Ectocarpus siliculosus</name>
    <name type="common">Brown alga</name>
    <name type="synonym">Conferva siliculosa</name>
    <dbReference type="NCBI Taxonomy" id="2880"/>
    <lineage>
        <taxon>Eukaryota</taxon>
        <taxon>Sar</taxon>
        <taxon>Stramenopiles</taxon>
        <taxon>Ochrophyta</taxon>
        <taxon>PX clade</taxon>
        <taxon>Phaeophyceae</taxon>
        <taxon>Ectocarpales</taxon>
        <taxon>Ectocarpaceae</taxon>
        <taxon>Ectocarpus</taxon>
    </lineage>
</organism>
<gene>
    <name evidence="1" type="ORF">Esi_0155_0019</name>
</gene>
<reference evidence="1 2" key="1">
    <citation type="journal article" date="2010" name="Nature">
        <title>The Ectocarpus genome and the independent evolution of multicellularity in brown algae.</title>
        <authorList>
            <person name="Cock J.M."/>
            <person name="Sterck L."/>
            <person name="Rouze P."/>
            <person name="Scornet D."/>
            <person name="Allen A.E."/>
            <person name="Amoutzias G."/>
            <person name="Anthouard V."/>
            <person name="Artiguenave F."/>
            <person name="Aury J.M."/>
            <person name="Badger J.H."/>
            <person name="Beszteri B."/>
            <person name="Billiau K."/>
            <person name="Bonnet E."/>
            <person name="Bothwell J.H."/>
            <person name="Bowler C."/>
            <person name="Boyen C."/>
            <person name="Brownlee C."/>
            <person name="Carrano C.J."/>
            <person name="Charrier B."/>
            <person name="Cho G.Y."/>
            <person name="Coelho S.M."/>
            <person name="Collen J."/>
            <person name="Corre E."/>
            <person name="Da Silva C."/>
            <person name="Delage L."/>
            <person name="Delaroque N."/>
            <person name="Dittami S.M."/>
            <person name="Doulbeau S."/>
            <person name="Elias M."/>
            <person name="Farnham G."/>
            <person name="Gachon C.M."/>
            <person name="Gschloessl B."/>
            <person name="Heesch S."/>
            <person name="Jabbari K."/>
            <person name="Jubin C."/>
            <person name="Kawai H."/>
            <person name="Kimura K."/>
            <person name="Kloareg B."/>
            <person name="Kupper F.C."/>
            <person name="Lang D."/>
            <person name="Le Bail A."/>
            <person name="Leblanc C."/>
            <person name="Lerouge P."/>
            <person name="Lohr M."/>
            <person name="Lopez P.J."/>
            <person name="Martens C."/>
            <person name="Maumus F."/>
            <person name="Michel G."/>
            <person name="Miranda-Saavedra D."/>
            <person name="Morales J."/>
            <person name="Moreau H."/>
            <person name="Motomura T."/>
            <person name="Nagasato C."/>
            <person name="Napoli C.A."/>
            <person name="Nelson D.R."/>
            <person name="Nyvall-Collen P."/>
            <person name="Peters A.F."/>
            <person name="Pommier C."/>
            <person name="Potin P."/>
            <person name="Poulain J."/>
            <person name="Quesneville H."/>
            <person name="Read B."/>
            <person name="Rensing S.A."/>
            <person name="Ritter A."/>
            <person name="Rousvoal S."/>
            <person name="Samanta M."/>
            <person name="Samson G."/>
            <person name="Schroeder D.C."/>
            <person name="Segurens B."/>
            <person name="Strittmatter M."/>
            <person name="Tonon T."/>
            <person name="Tregear J.W."/>
            <person name="Valentin K."/>
            <person name="von Dassow P."/>
            <person name="Yamagishi T."/>
            <person name="Van de Peer Y."/>
            <person name="Wincker P."/>
        </authorList>
    </citation>
    <scope>NUCLEOTIDE SEQUENCE [LARGE SCALE GENOMIC DNA]</scope>
    <source>
        <strain evidence="2">Ec32 / CCAP1310/4</strain>
    </source>
</reference>
<proteinExistence type="predicted"/>
<dbReference type="InParanoid" id="D8LFZ7"/>
<evidence type="ECO:0000313" key="2">
    <source>
        <dbReference type="Proteomes" id="UP000002630"/>
    </source>
</evidence>
<dbReference type="EMBL" id="FN649736">
    <property type="protein sequence ID" value="CBN78896.1"/>
    <property type="molecule type" value="Genomic_DNA"/>
</dbReference>
<accession>D8LFZ7</accession>
<dbReference type="Proteomes" id="UP000002630">
    <property type="component" value="Linkage Group LG11"/>
</dbReference>
<protein>
    <submittedName>
        <fullName evidence="1">Uncharacterized protein</fullName>
    </submittedName>
</protein>
<keyword evidence="2" id="KW-1185">Reference proteome</keyword>
<dbReference type="EMBL" id="FN648104">
    <property type="protein sequence ID" value="CBN78896.1"/>
    <property type="molecule type" value="Genomic_DNA"/>
</dbReference>
<sequence>MMRICSAVRSCVAGSFCSDTSFGDGSSYRLLRPVASSAADEEPSLRPRSSAGGARVGECCDIHHRCEAGCRVAHRGIDA</sequence>
<evidence type="ECO:0000313" key="1">
    <source>
        <dbReference type="EMBL" id="CBN78896.1"/>
    </source>
</evidence>
<name>D8LFZ7_ECTSI</name>